<dbReference type="Proteomes" id="UP000289200">
    <property type="component" value="Unassembled WGS sequence"/>
</dbReference>
<evidence type="ECO:0000256" key="2">
    <source>
        <dbReference type="SAM" id="MobiDB-lite"/>
    </source>
</evidence>
<feature type="coiled-coil region" evidence="1">
    <location>
        <begin position="150"/>
        <end position="177"/>
    </location>
</feature>
<name>A0A3S4B752_9BRAD</name>
<evidence type="ECO:0000313" key="4">
    <source>
        <dbReference type="Proteomes" id="UP000289200"/>
    </source>
</evidence>
<accession>A0A3S4B752</accession>
<feature type="region of interest" description="Disordered" evidence="2">
    <location>
        <begin position="238"/>
        <end position="290"/>
    </location>
</feature>
<dbReference type="AlphaFoldDB" id="A0A3S4B752"/>
<comment type="caution">
    <text evidence="3">The sequence shown here is derived from an EMBL/GenBank/DDBJ whole genome shotgun (WGS) entry which is preliminary data.</text>
</comment>
<feature type="region of interest" description="Disordered" evidence="2">
    <location>
        <begin position="1"/>
        <end position="121"/>
    </location>
</feature>
<evidence type="ECO:0000313" key="3">
    <source>
        <dbReference type="EMBL" id="VCU10780.1"/>
    </source>
</evidence>
<dbReference type="EMBL" id="UWOC01000180">
    <property type="protein sequence ID" value="VCU10780.1"/>
    <property type="molecule type" value="Genomic_DNA"/>
</dbReference>
<reference evidence="4" key="1">
    <citation type="submission" date="2018-10" db="EMBL/GenBank/DDBJ databases">
        <authorList>
            <person name="Peiro R."/>
            <person name="Begona"/>
            <person name="Cbmso G."/>
            <person name="Lopez M."/>
            <person name="Gonzalez S."/>
            <person name="Sacristan E."/>
            <person name="Castillo E."/>
        </authorList>
    </citation>
    <scope>NUCLEOTIDE SEQUENCE [LARGE SCALE GENOMIC DNA]</scope>
</reference>
<protein>
    <submittedName>
        <fullName evidence="3">Uncharacterized protein</fullName>
    </submittedName>
</protein>
<feature type="compositionally biased region" description="Acidic residues" evidence="2">
    <location>
        <begin position="28"/>
        <end position="65"/>
    </location>
</feature>
<feature type="compositionally biased region" description="Basic residues" evidence="2">
    <location>
        <begin position="68"/>
        <end position="82"/>
    </location>
</feature>
<keyword evidence="4" id="KW-1185">Reference proteome</keyword>
<feature type="compositionally biased region" description="Basic and acidic residues" evidence="2">
    <location>
        <begin position="280"/>
        <end position="290"/>
    </location>
</feature>
<proteinExistence type="predicted"/>
<sequence length="290" mass="32127">MDIENDGSAPADDTLLADRVDESTQVDAGDEPEPADTGTDEPEGDQDAGDDAGDADEHEGDEDDEQPRRKKASGSERLKRRLAAAEAELATLRSRVPSDGGVTLADVRAEIGDPPREEDFGTDYAAYDRARTAYEIDARQTFRQLQRRAVEAHNAHHAALREQVEAHQERVEEFAEKVPDFATTLKKASRDGLKASPIVERLVIESDSSAHLLYHLAKNPERLDRLNRMSEREATREIGRIEARLTLPTQKTTTKAPPPKTPPKGGASAVPDPSKMTMEQYRKWREARKG</sequence>
<keyword evidence="1" id="KW-0175">Coiled coil</keyword>
<gene>
    <name evidence="3" type="ORF">RHODGE_RHODGE_03984</name>
</gene>
<feature type="compositionally biased region" description="Basic and acidic residues" evidence="2">
    <location>
        <begin position="107"/>
        <end position="119"/>
    </location>
</feature>
<feature type="compositionally biased region" description="Low complexity" evidence="2">
    <location>
        <begin position="246"/>
        <end position="255"/>
    </location>
</feature>
<dbReference type="RefSeq" id="WP_165364119.1">
    <property type="nucleotide sequence ID" value="NZ_UWOC01000180.1"/>
</dbReference>
<evidence type="ECO:0000256" key="1">
    <source>
        <dbReference type="SAM" id="Coils"/>
    </source>
</evidence>
<feature type="compositionally biased region" description="Low complexity" evidence="2">
    <location>
        <begin position="84"/>
        <end position="95"/>
    </location>
</feature>
<organism evidence="3 4">
    <name type="scientific">Rhodoplanes serenus</name>
    <dbReference type="NCBI Taxonomy" id="200615"/>
    <lineage>
        <taxon>Bacteria</taxon>
        <taxon>Pseudomonadati</taxon>
        <taxon>Pseudomonadota</taxon>
        <taxon>Alphaproteobacteria</taxon>
        <taxon>Hyphomicrobiales</taxon>
        <taxon>Nitrobacteraceae</taxon>
        <taxon>Rhodoplanes</taxon>
    </lineage>
</organism>